<feature type="domain" description="CobQ/CobB/MinD/ParA nucleotide binding" evidence="1">
    <location>
        <begin position="21"/>
        <end position="208"/>
    </location>
</feature>
<keyword evidence="3" id="KW-1185">Reference proteome</keyword>
<dbReference type="Gene3D" id="3.40.50.300">
    <property type="entry name" value="P-loop containing nucleotide triphosphate hydrolases"/>
    <property type="match status" value="1"/>
</dbReference>
<evidence type="ECO:0000313" key="2">
    <source>
        <dbReference type="EMBL" id="MST83628.1"/>
    </source>
</evidence>
<dbReference type="AlphaFoldDB" id="A0A7K0KCR1"/>
<name>A0A7K0KCR1_9BACT</name>
<sequence length="244" mass="27763">MNIPFFNIGKSPDKRRNKIFVVANQKGGCGKTTLGVLLANQLVLKHHCRLVVLDADPQRSIVKKHEQDRERWPQLQPLYQVVPCTQLSSEKDTLNLIRAMRNEDFDFIIDTPGSLTLQGLLPLVFEADAIITPIQLEKTSINGTTGFIDMTAMVAKENGLEKLPPFFFVPNQFNKNWGRKDELAEQQKFLDHFAKLGTVLPKIPNSAEIQRYSTLFLTDKQHEIIAPCYDMLYDSVYNEKSKSA</sequence>
<comment type="caution">
    <text evidence="2">The sequence shown here is derived from an EMBL/GenBank/DDBJ whole genome shotgun (WGS) entry which is preliminary data.</text>
</comment>
<gene>
    <name evidence="2" type="ORF">FYJ73_02865</name>
</gene>
<evidence type="ECO:0000259" key="1">
    <source>
        <dbReference type="Pfam" id="PF01656"/>
    </source>
</evidence>
<accession>A0A7K0KCR1</accession>
<dbReference type="InterPro" id="IPR002586">
    <property type="entry name" value="CobQ/CobB/MinD/ParA_Nub-bd_dom"/>
</dbReference>
<dbReference type="Proteomes" id="UP000438914">
    <property type="component" value="Unassembled WGS sequence"/>
</dbReference>
<dbReference type="SUPFAM" id="SSF52540">
    <property type="entry name" value="P-loop containing nucleoside triphosphate hydrolases"/>
    <property type="match status" value="1"/>
</dbReference>
<dbReference type="PANTHER" id="PTHR13696:SF99">
    <property type="entry name" value="COBYRINIC ACID AC-DIAMIDE SYNTHASE"/>
    <property type="match status" value="1"/>
</dbReference>
<protein>
    <submittedName>
        <fullName evidence="2">ParA family protein</fullName>
    </submittedName>
</protein>
<dbReference type="InterPro" id="IPR027417">
    <property type="entry name" value="P-loop_NTPase"/>
</dbReference>
<reference evidence="2 3" key="1">
    <citation type="submission" date="2019-08" db="EMBL/GenBank/DDBJ databases">
        <title>In-depth cultivation of the pig gut microbiome towards novel bacterial diversity and tailored functional studies.</title>
        <authorList>
            <person name="Wylensek D."/>
            <person name="Hitch T.C.A."/>
            <person name="Clavel T."/>
        </authorList>
    </citation>
    <scope>NUCLEOTIDE SEQUENCE [LARGE SCALE GENOMIC DNA]</scope>
    <source>
        <strain evidence="2 3">LKV-178-WT-2A</strain>
    </source>
</reference>
<dbReference type="PANTHER" id="PTHR13696">
    <property type="entry name" value="P-LOOP CONTAINING NUCLEOSIDE TRIPHOSPHATE HYDROLASE"/>
    <property type="match status" value="1"/>
</dbReference>
<evidence type="ECO:0000313" key="3">
    <source>
        <dbReference type="Proteomes" id="UP000438914"/>
    </source>
</evidence>
<dbReference type="InterPro" id="IPR050678">
    <property type="entry name" value="DNA_Partitioning_ATPase"/>
</dbReference>
<organism evidence="2 3">
    <name type="scientific">Hallella mizrahii</name>
    <dbReference type="NCBI Taxonomy" id="2606637"/>
    <lineage>
        <taxon>Bacteria</taxon>
        <taxon>Pseudomonadati</taxon>
        <taxon>Bacteroidota</taxon>
        <taxon>Bacteroidia</taxon>
        <taxon>Bacteroidales</taxon>
        <taxon>Prevotellaceae</taxon>
        <taxon>Hallella</taxon>
    </lineage>
</organism>
<proteinExistence type="predicted"/>
<dbReference type="RefSeq" id="WP_154533211.1">
    <property type="nucleotide sequence ID" value="NZ_VUNG01000004.1"/>
</dbReference>
<dbReference type="Pfam" id="PF01656">
    <property type="entry name" value="CbiA"/>
    <property type="match status" value="1"/>
</dbReference>
<dbReference type="EMBL" id="VUNG01000004">
    <property type="protein sequence ID" value="MST83628.1"/>
    <property type="molecule type" value="Genomic_DNA"/>
</dbReference>
<dbReference type="CDD" id="cd02042">
    <property type="entry name" value="ParAB_family"/>
    <property type="match status" value="1"/>
</dbReference>